<accession>A0ABV7SJ04</accession>
<comment type="caution">
    <text evidence="2">The sequence shown here is derived from an EMBL/GenBank/DDBJ whole genome shotgun (WGS) entry which is preliminary data.</text>
</comment>
<feature type="region of interest" description="Disordered" evidence="1">
    <location>
        <begin position="250"/>
        <end position="273"/>
    </location>
</feature>
<dbReference type="EMBL" id="JBHRWR010000017">
    <property type="protein sequence ID" value="MFC3576478.1"/>
    <property type="molecule type" value="Genomic_DNA"/>
</dbReference>
<dbReference type="Proteomes" id="UP001595701">
    <property type="component" value="Unassembled WGS sequence"/>
</dbReference>
<evidence type="ECO:0000313" key="2">
    <source>
        <dbReference type="EMBL" id="MFC3576478.1"/>
    </source>
</evidence>
<proteinExistence type="predicted"/>
<evidence type="ECO:0000313" key="3">
    <source>
        <dbReference type="Proteomes" id="UP001595701"/>
    </source>
</evidence>
<gene>
    <name evidence="2" type="ORF">ACFOZ0_24970</name>
</gene>
<protein>
    <submittedName>
        <fullName evidence="2">Uncharacterized protein</fullName>
    </submittedName>
</protein>
<reference evidence="3" key="1">
    <citation type="journal article" date="2019" name="Int. J. Syst. Evol. Microbiol.">
        <title>The Global Catalogue of Microorganisms (GCM) 10K type strain sequencing project: providing services to taxonomists for standard genome sequencing and annotation.</title>
        <authorList>
            <consortium name="The Broad Institute Genomics Platform"/>
            <consortium name="The Broad Institute Genome Sequencing Center for Infectious Disease"/>
            <person name="Wu L."/>
            <person name="Ma J."/>
        </authorList>
    </citation>
    <scope>NUCLEOTIDE SEQUENCE [LARGE SCALE GENOMIC DNA]</scope>
    <source>
        <strain evidence="3">CGMCC 4.7035</strain>
    </source>
</reference>
<keyword evidence="3" id="KW-1185">Reference proteome</keyword>
<sequence>MHVYIEAAFDSAVAVEPGESLIQWFRAAWARLFDGLVAAEASGGQRVLSLASITQDIDDGPRRFSDVNETWGHFEESLAAFPWGAGITVLKDGAELTGLGSVSTYHVLSDASLWRAEVSVTVDPQDAGSCATLVDFLREALEGANPAFGRIELNGTVEKTNLDAALRRKKRTSMRESRQFLRGYAWVTVCPAELLARLGGASALEASGAFYRVIPLRAGGALLQASETLAGYSDAVTERVFVALAPVLPEGEPHPDPARPDLRFVPRDAATAR</sequence>
<organism evidence="2 3">
    <name type="scientific">Streptomyces yaanensis</name>
    <dbReference type="NCBI Taxonomy" id="1142239"/>
    <lineage>
        <taxon>Bacteria</taxon>
        <taxon>Bacillati</taxon>
        <taxon>Actinomycetota</taxon>
        <taxon>Actinomycetes</taxon>
        <taxon>Kitasatosporales</taxon>
        <taxon>Streptomycetaceae</taxon>
        <taxon>Streptomyces</taxon>
    </lineage>
</organism>
<feature type="compositionally biased region" description="Basic and acidic residues" evidence="1">
    <location>
        <begin position="251"/>
        <end position="266"/>
    </location>
</feature>
<name>A0ABV7SJ04_9ACTN</name>
<evidence type="ECO:0000256" key="1">
    <source>
        <dbReference type="SAM" id="MobiDB-lite"/>
    </source>
</evidence>
<dbReference type="RefSeq" id="WP_310776001.1">
    <property type="nucleotide sequence ID" value="NZ_JBHRWR010000017.1"/>
</dbReference>